<keyword evidence="3 6" id="KW-0812">Transmembrane</keyword>
<evidence type="ECO:0000256" key="2">
    <source>
        <dbReference type="ARBA" id="ARBA00022475"/>
    </source>
</evidence>
<evidence type="ECO:0000313" key="7">
    <source>
        <dbReference type="EMBL" id="BDE05989.1"/>
    </source>
</evidence>
<evidence type="ECO:0000256" key="4">
    <source>
        <dbReference type="ARBA" id="ARBA00022989"/>
    </source>
</evidence>
<evidence type="ECO:0000256" key="6">
    <source>
        <dbReference type="SAM" id="Phobius"/>
    </source>
</evidence>
<sequence>MLFVVATAARGGVRAGFEAVRGIQSAMIVHVAAAALGLSALFAASHLAFDVLRVAGAGYLIWLGIAALRSGARGRHAEPAAGSDAFRRGFLTNVTNPKVIVFFAAFLPQFVTAGGAPVALQILVLGATFAALGFVCDVAYAIGAGVLSRRLLRSPRVMRAVDAAAGAVMIALGVDVLAERQAA</sequence>
<evidence type="ECO:0000313" key="8">
    <source>
        <dbReference type="Proteomes" id="UP001317532"/>
    </source>
</evidence>
<reference evidence="7 8" key="1">
    <citation type="journal article" date="2022" name="ISME Commun">
        <title>Vulcanimicrobium alpinus gen. nov. sp. nov., the first cultivated representative of the candidate phylum 'Eremiobacterota', is a metabolically versatile aerobic anoxygenic phototroph.</title>
        <authorList>
            <person name="Yabe S."/>
            <person name="Muto K."/>
            <person name="Abe K."/>
            <person name="Yokota A."/>
            <person name="Staudigel H."/>
            <person name="Tebo B.M."/>
        </authorList>
    </citation>
    <scope>NUCLEOTIDE SEQUENCE [LARGE SCALE GENOMIC DNA]</scope>
    <source>
        <strain evidence="7 8">WC8-2</strain>
    </source>
</reference>
<dbReference type="AlphaFoldDB" id="A0AAN1XV67"/>
<evidence type="ECO:0000256" key="1">
    <source>
        <dbReference type="ARBA" id="ARBA00004651"/>
    </source>
</evidence>
<keyword evidence="4 6" id="KW-1133">Transmembrane helix</keyword>
<dbReference type="PANTHER" id="PTHR30086">
    <property type="entry name" value="ARGININE EXPORTER PROTEIN ARGO"/>
    <property type="match status" value="1"/>
</dbReference>
<dbReference type="PIRSF" id="PIRSF006324">
    <property type="entry name" value="LeuE"/>
    <property type="match status" value="1"/>
</dbReference>
<dbReference type="Proteomes" id="UP001317532">
    <property type="component" value="Chromosome"/>
</dbReference>
<protein>
    <submittedName>
        <fullName evidence="7">RhtB family transporter</fullName>
    </submittedName>
</protein>
<keyword evidence="2" id="KW-1003">Cell membrane</keyword>
<dbReference type="PANTHER" id="PTHR30086:SF20">
    <property type="entry name" value="ARGININE EXPORTER PROTEIN ARGO-RELATED"/>
    <property type="match status" value="1"/>
</dbReference>
<keyword evidence="5 6" id="KW-0472">Membrane</keyword>
<gene>
    <name evidence="7" type="ORF">WPS_12650</name>
</gene>
<dbReference type="GO" id="GO:0005886">
    <property type="term" value="C:plasma membrane"/>
    <property type="evidence" value="ECO:0007669"/>
    <property type="project" value="UniProtKB-SubCell"/>
</dbReference>
<feature type="transmembrane region" description="Helical" evidence="6">
    <location>
        <begin position="27"/>
        <end position="45"/>
    </location>
</feature>
<proteinExistence type="predicted"/>
<accession>A0AAN1XV67</accession>
<comment type="subcellular location">
    <subcellularLocation>
        <location evidence="1">Cell membrane</location>
        <topology evidence="1">Multi-pass membrane protein</topology>
    </subcellularLocation>
</comment>
<evidence type="ECO:0000256" key="5">
    <source>
        <dbReference type="ARBA" id="ARBA00023136"/>
    </source>
</evidence>
<dbReference type="KEGG" id="vab:WPS_12650"/>
<organism evidence="7 8">
    <name type="scientific">Vulcanimicrobium alpinum</name>
    <dbReference type="NCBI Taxonomy" id="3016050"/>
    <lineage>
        <taxon>Bacteria</taxon>
        <taxon>Bacillati</taxon>
        <taxon>Vulcanimicrobiota</taxon>
        <taxon>Vulcanimicrobiia</taxon>
        <taxon>Vulcanimicrobiales</taxon>
        <taxon>Vulcanimicrobiaceae</taxon>
        <taxon>Vulcanimicrobium</taxon>
    </lineage>
</organism>
<keyword evidence="8" id="KW-1185">Reference proteome</keyword>
<dbReference type="EMBL" id="AP025523">
    <property type="protein sequence ID" value="BDE05989.1"/>
    <property type="molecule type" value="Genomic_DNA"/>
</dbReference>
<evidence type="ECO:0000256" key="3">
    <source>
        <dbReference type="ARBA" id="ARBA00022692"/>
    </source>
</evidence>
<feature type="transmembrane region" description="Helical" evidence="6">
    <location>
        <begin position="51"/>
        <end position="69"/>
    </location>
</feature>
<feature type="transmembrane region" description="Helical" evidence="6">
    <location>
        <begin position="122"/>
        <end position="148"/>
    </location>
</feature>
<dbReference type="Pfam" id="PF01810">
    <property type="entry name" value="LysE"/>
    <property type="match status" value="1"/>
</dbReference>
<dbReference type="InterPro" id="IPR001123">
    <property type="entry name" value="LeuE-type"/>
</dbReference>
<feature type="transmembrane region" description="Helical" evidence="6">
    <location>
        <begin position="90"/>
        <end position="110"/>
    </location>
</feature>
<dbReference type="GO" id="GO:0015171">
    <property type="term" value="F:amino acid transmembrane transporter activity"/>
    <property type="evidence" value="ECO:0007669"/>
    <property type="project" value="TreeGrafter"/>
</dbReference>
<name>A0AAN1XV67_UNVUL</name>